<gene>
    <name evidence="1" type="ORF">DUNSADRAFT_3418</name>
</gene>
<evidence type="ECO:0008006" key="3">
    <source>
        <dbReference type="Google" id="ProtNLM"/>
    </source>
</evidence>
<keyword evidence="2" id="KW-1185">Reference proteome</keyword>
<comment type="caution">
    <text evidence="1">The sequence shown here is derived from an EMBL/GenBank/DDBJ whole genome shotgun (WGS) entry which is preliminary data.</text>
</comment>
<dbReference type="Proteomes" id="UP000815325">
    <property type="component" value="Unassembled WGS sequence"/>
</dbReference>
<reference evidence="1" key="1">
    <citation type="submission" date="2017-08" db="EMBL/GenBank/DDBJ databases">
        <authorList>
            <person name="Polle J.E."/>
            <person name="Barry K."/>
            <person name="Cushman J."/>
            <person name="Schmutz J."/>
            <person name="Tran D."/>
            <person name="Hathwaick L.T."/>
            <person name="Yim W.C."/>
            <person name="Jenkins J."/>
            <person name="Mckie-Krisberg Z.M."/>
            <person name="Prochnik S."/>
            <person name="Lindquist E."/>
            <person name="Dockter R.B."/>
            <person name="Adam C."/>
            <person name="Molina H."/>
            <person name="Bunkerborg J."/>
            <person name="Jin E."/>
            <person name="Buchheim M."/>
            <person name="Magnuson J."/>
        </authorList>
    </citation>
    <scope>NUCLEOTIDE SEQUENCE</scope>
    <source>
        <strain evidence="1">CCAP 19/18</strain>
    </source>
</reference>
<proteinExistence type="predicted"/>
<organism evidence="1 2">
    <name type="scientific">Dunaliella salina</name>
    <name type="common">Green alga</name>
    <name type="synonym">Protococcus salinus</name>
    <dbReference type="NCBI Taxonomy" id="3046"/>
    <lineage>
        <taxon>Eukaryota</taxon>
        <taxon>Viridiplantae</taxon>
        <taxon>Chlorophyta</taxon>
        <taxon>core chlorophytes</taxon>
        <taxon>Chlorophyceae</taxon>
        <taxon>CS clade</taxon>
        <taxon>Chlamydomonadales</taxon>
        <taxon>Dunaliellaceae</taxon>
        <taxon>Dunaliella</taxon>
    </lineage>
</organism>
<dbReference type="EMBL" id="MU069591">
    <property type="protein sequence ID" value="KAF5838109.1"/>
    <property type="molecule type" value="Genomic_DNA"/>
</dbReference>
<accession>A0ABQ7GU15</accession>
<name>A0ABQ7GU15_DUNSA</name>
<sequence length="118" mass="12871">MGLLGGGLSSSPRRSWHCSFLNIVQLSEWRGRHGVQGRCCRRGCDICWFALKVAGALSGDEQDWDGGIGVHMARHAAILSQGTWMIVKARLEGGGCSNLRNFLGPYKQAGWRCSHITG</sequence>
<evidence type="ECO:0000313" key="1">
    <source>
        <dbReference type="EMBL" id="KAF5838109.1"/>
    </source>
</evidence>
<evidence type="ECO:0000313" key="2">
    <source>
        <dbReference type="Proteomes" id="UP000815325"/>
    </source>
</evidence>
<protein>
    <recommendedName>
        <fullName evidence="3">Encoded protein</fullName>
    </recommendedName>
</protein>